<dbReference type="InterPro" id="IPR041888">
    <property type="entry name" value="RING-HC_ZNF598/HEL2"/>
</dbReference>
<comment type="catalytic activity">
    <reaction evidence="1">
        <text>S-ubiquitinyl-[E2 ubiquitin-conjugating enzyme]-L-cysteine + [acceptor protein]-L-lysine = [E2 ubiquitin-conjugating enzyme]-L-cysteine + N(6)-ubiquitinyl-[acceptor protein]-L-lysine.</text>
        <dbReference type="EC" id="2.3.2.27"/>
    </reaction>
</comment>
<protein>
    <recommendedName>
        <fullName evidence="4">RING-type E3 ubiquitin transferase</fullName>
        <ecNumber evidence="4">2.3.2.27</ecNumber>
    </recommendedName>
</protein>
<dbReference type="InterPro" id="IPR056437">
    <property type="entry name" value="Znf-C2H2_ZNF598/HEL2"/>
</dbReference>
<evidence type="ECO:0000256" key="7">
    <source>
        <dbReference type="ARBA" id="ARBA00022679"/>
    </source>
</evidence>
<keyword evidence="6" id="KW-0597">Phosphoprotein</keyword>
<feature type="region of interest" description="Disordered" evidence="13">
    <location>
        <begin position="374"/>
        <end position="492"/>
    </location>
</feature>
<dbReference type="PROSITE" id="PS50089">
    <property type="entry name" value="ZF_RING_2"/>
    <property type="match status" value="1"/>
</dbReference>
<dbReference type="GO" id="GO:0005737">
    <property type="term" value="C:cytoplasm"/>
    <property type="evidence" value="ECO:0007669"/>
    <property type="project" value="UniProtKB-SubCell"/>
</dbReference>
<keyword evidence="10" id="KW-0862">Zinc</keyword>
<evidence type="ECO:0000256" key="8">
    <source>
        <dbReference type="ARBA" id="ARBA00022723"/>
    </source>
</evidence>
<dbReference type="InterPro" id="IPR001841">
    <property type="entry name" value="Znf_RING"/>
</dbReference>
<feature type="region of interest" description="Disordered" evidence="13">
    <location>
        <begin position="593"/>
        <end position="637"/>
    </location>
</feature>
<feature type="domain" description="RING-type" evidence="14">
    <location>
        <begin position="19"/>
        <end position="59"/>
    </location>
</feature>
<comment type="similarity">
    <text evidence="11">Belongs to the ZNF598/HEL2 family.</text>
</comment>
<evidence type="ECO:0000256" key="5">
    <source>
        <dbReference type="ARBA" id="ARBA00022490"/>
    </source>
</evidence>
<proteinExistence type="evidence at transcript level"/>
<dbReference type="CDD" id="cd16615">
    <property type="entry name" value="RING-HC_ZNF598"/>
    <property type="match status" value="1"/>
</dbReference>
<feature type="compositionally biased region" description="Polar residues" evidence="13">
    <location>
        <begin position="336"/>
        <end position="358"/>
    </location>
</feature>
<dbReference type="GO" id="GO:0072344">
    <property type="term" value="P:rescue of stalled ribosome"/>
    <property type="evidence" value="ECO:0007669"/>
    <property type="project" value="InterPro"/>
</dbReference>
<evidence type="ECO:0000313" key="15">
    <source>
        <dbReference type="EMBL" id="SVE92857.1"/>
    </source>
</evidence>
<dbReference type="InterPro" id="IPR057634">
    <property type="entry name" value="PAH_ZNF598/HEL2"/>
</dbReference>
<accession>A0A4Y7NJU8</accession>
<reference evidence="15" key="1">
    <citation type="submission" date="2018-08" db="EMBL/GenBank/DDBJ databases">
        <authorList>
            <person name="Cornetti L."/>
        </authorList>
    </citation>
    <scope>NUCLEOTIDE SEQUENCE</scope>
    <source>
        <strain evidence="15">DE-FRO-2-1</strain>
    </source>
</reference>
<keyword evidence="9 12" id="KW-0863">Zinc-finger</keyword>
<evidence type="ECO:0000256" key="12">
    <source>
        <dbReference type="PROSITE-ProRule" id="PRU00175"/>
    </source>
</evidence>
<evidence type="ECO:0000256" key="1">
    <source>
        <dbReference type="ARBA" id="ARBA00000900"/>
    </source>
</evidence>
<dbReference type="PANTHER" id="PTHR22938">
    <property type="entry name" value="ZINC FINGER PROTEIN 598"/>
    <property type="match status" value="1"/>
</dbReference>
<feature type="region of interest" description="Disordered" evidence="13">
    <location>
        <begin position="275"/>
        <end position="358"/>
    </location>
</feature>
<comment type="subcellular location">
    <subcellularLocation>
        <location evidence="2">Cytoplasm</location>
    </subcellularLocation>
</comment>
<evidence type="ECO:0000256" key="6">
    <source>
        <dbReference type="ARBA" id="ARBA00022553"/>
    </source>
</evidence>
<dbReference type="AlphaFoldDB" id="A0A4Y7NJU8"/>
<dbReference type="Pfam" id="PF25447">
    <property type="entry name" value="RING_ZNF598"/>
    <property type="match status" value="1"/>
</dbReference>
<evidence type="ECO:0000256" key="13">
    <source>
        <dbReference type="SAM" id="MobiDB-lite"/>
    </source>
</evidence>
<dbReference type="EMBL" id="LR023238">
    <property type="protein sequence ID" value="SVE92857.1"/>
    <property type="molecule type" value="mRNA"/>
</dbReference>
<dbReference type="InterPro" id="IPR059042">
    <property type="entry name" value="Znf_C2H2_ZNF598"/>
</dbReference>
<dbReference type="SUPFAM" id="SSF57850">
    <property type="entry name" value="RING/U-box"/>
    <property type="match status" value="1"/>
</dbReference>
<dbReference type="Gene3D" id="3.30.40.10">
    <property type="entry name" value="Zinc/RING finger domain, C3HC4 (zinc finger)"/>
    <property type="match status" value="1"/>
</dbReference>
<dbReference type="SMART" id="SM00355">
    <property type="entry name" value="ZnF_C2H2"/>
    <property type="match status" value="5"/>
</dbReference>
<dbReference type="GO" id="GO:0061630">
    <property type="term" value="F:ubiquitin protein ligase activity"/>
    <property type="evidence" value="ECO:0007669"/>
    <property type="project" value="UniProtKB-EC"/>
</dbReference>
<evidence type="ECO:0000256" key="10">
    <source>
        <dbReference type="ARBA" id="ARBA00022833"/>
    </source>
</evidence>
<gene>
    <name evidence="15" type="primary">EOG090X01BP</name>
</gene>
<dbReference type="PANTHER" id="PTHR22938:SF0">
    <property type="entry name" value="E3 UBIQUITIN-PROTEIN LIGASE ZNF598"/>
    <property type="match status" value="1"/>
</dbReference>
<evidence type="ECO:0000259" key="14">
    <source>
        <dbReference type="PROSITE" id="PS50089"/>
    </source>
</evidence>
<feature type="compositionally biased region" description="Low complexity" evidence="13">
    <location>
        <begin position="602"/>
        <end position="613"/>
    </location>
</feature>
<evidence type="ECO:0000256" key="2">
    <source>
        <dbReference type="ARBA" id="ARBA00004496"/>
    </source>
</evidence>
<evidence type="ECO:0000256" key="9">
    <source>
        <dbReference type="ARBA" id="ARBA00022771"/>
    </source>
</evidence>
<keyword evidence="7" id="KW-0808">Transferase</keyword>
<dbReference type="GO" id="GO:0008270">
    <property type="term" value="F:zinc ion binding"/>
    <property type="evidence" value="ECO:0007669"/>
    <property type="project" value="UniProtKB-KW"/>
</dbReference>
<name>A0A4Y7NJU8_9CRUS</name>
<dbReference type="InterPro" id="IPR013083">
    <property type="entry name" value="Znf_RING/FYVE/PHD"/>
</dbReference>
<dbReference type="Pfam" id="PF23230">
    <property type="entry name" value="zf-C2H2_13"/>
    <property type="match status" value="1"/>
</dbReference>
<dbReference type="GO" id="GO:0016567">
    <property type="term" value="P:protein ubiquitination"/>
    <property type="evidence" value="ECO:0007669"/>
    <property type="project" value="TreeGrafter"/>
</dbReference>
<evidence type="ECO:0000256" key="11">
    <source>
        <dbReference type="ARBA" id="ARBA00035113"/>
    </source>
</evidence>
<comment type="pathway">
    <text evidence="3">Protein modification; protein ubiquitination.</text>
</comment>
<feature type="region of interest" description="Disordered" evidence="13">
    <location>
        <begin position="556"/>
        <end position="577"/>
    </location>
</feature>
<keyword evidence="5" id="KW-0963">Cytoplasm</keyword>
<evidence type="ECO:0000256" key="4">
    <source>
        <dbReference type="ARBA" id="ARBA00012483"/>
    </source>
</evidence>
<sequence>MAAVSAKVKYVSESSDQTCPVCFKDAEIFSVGLCDHPICHECSTRMRVLCKEDACPICRREMPKVAFVRKVQPFQQLNFSSYLAGKLAKTYFEDSSIQAVFDNLLIHSCSACPSKLVLPTLQSLKDHLRKEHELFFCDLCVEHLKIFSWERKAYTRQELARHRRKGDPDNTSHRGHPLCSFCDQRYVDGDELFRHLRRDHFFCHFCDADGLNHYYCSYEDLRDHFREEHFLCEEGECKEEKFTRVFRSDIDFKAHKAQVHKQSLGKAGAKQARTLDLEFTVSRRTENKTKSGRRQHETPSNSERGATAVPNGRENPPAGPSTPVEVATADIDNPQEFPSLSTGQEAVTQGGKANNRNDSLAQKLAKGYRFNRESDFPSLVSKGPQPQELSKLETSWGKKDKAKPSKKSSIQQPSVPIRSQPQIQAQEDFPSLVPSSKLKSDPIPKAKNKAYQASENKPKPQPTPNIVTDAADSFKGKGKKKKANSKFTDDDDTSAFQSVTERKIAELQFGEIRTLSSRMGGTTLDLGAVASTSERKNLAESKLSIIKPSDLKPPEVNGVKPKVKSKPSFNTTEFPALSSAPQVTQSFFEENFNTPVERLPENKTTTTNQPSKPKSSKNKAEVSPPLNSTARSFLPPNDFPDRNHQLISTISDLLCSNDTKFSQFRTASSKFRNRKLEAKQYYSNCMEIMGEDCFLAVFPELLCLLPDIEKQQQLLRVHRAEMRTKKASQATEPFVVCATCNQVLAPCDLKHHLSSHSLENHFPTLNTSDANSAWNRN</sequence>
<feature type="compositionally biased region" description="Polar residues" evidence="13">
    <location>
        <begin position="567"/>
        <end position="577"/>
    </location>
</feature>
<evidence type="ECO:0000256" key="3">
    <source>
        <dbReference type="ARBA" id="ARBA00004906"/>
    </source>
</evidence>
<organism evidence="15">
    <name type="scientific">Moina brachiata</name>
    <dbReference type="NCBI Taxonomy" id="675436"/>
    <lineage>
        <taxon>Eukaryota</taxon>
        <taxon>Metazoa</taxon>
        <taxon>Ecdysozoa</taxon>
        <taxon>Arthropoda</taxon>
        <taxon>Crustacea</taxon>
        <taxon>Branchiopoda</taxon>
        <taxon>Diplostraca</taxon>
        <taxon>Cladocera</taxon>
        <taxon>Anomopoda</taxon>
        <taxon>Moinidae</taxon>
        <taxon>Moina</taxon>
    </lineage>
</organism>
<dbReference type="InterPro" id="IPR044288">
    <property type="entry name" value="ZNF598/HEL2"/>
</dbReference>
<dbReference type="Pfam" id="PF23202">
    <property type="entry name" value="PAH_ZNF598"/>
    <property type="match status" value="1"/>
</dbReference>
<keyword evidence="8" id="KW-0479">Metal-binding</keyword>
<feature type="compositionally biased region" description="Basic and acidic residues" evidence="13">
    <location>
        <begin position="275"/>
        <end position="297"/>
    </location>
</feature>
<dbReference type="GO" id="GO:0043022">
    <property type="term" value="F:ribosome binding"/>
    <property type="evidence" value="ECO:0007669"/>
    <property type="project" value="TreeGrafter"/>
</dbReference>
<dbReference type="EC" id="2.3.2.27" evidence="4"/>
<dbReference type="PROSITE" id="PS00028">
    <property type="entry name" value="ZINC_FINGER_C2H2_1"/>
    <property type="match status" value="1"/>
</dbReference>
<dbReference type="Pfam" id="PF23208">
    <property type="entry name" value="zf_C2H2_ZNF598"/>
    <property type="match status" value="1"/>
</dbReference>
<dbReference type="InterPro" id="IPR013087">
    <property type="entry name" value="Znf_C2H2_type"/>
</dbReference>